<organism evidence="1 2">
    <name type="scientific">Fasciola hepatica</name>
    <name type="common">Liver fluke</name>
    <dbReference type="NCBI Taxonomy" id="6192"/>
    <lineage>
        <taxon>Eukaryota</taxon>
        <taxon>Metazoa</taxon>
        <taxon>Spiralia</taxon>
        <taxon>Lophotrochozoa</taxon>
        <taxon>Platyhelminthes</taxon>
        <taxon>Trematoda</taxon>
        <taxon>Digenea</taxon>
        <taxon>Plagiorchiida</taxon>
        <taxon>Echinostomata</taxon>
        <taxon>Echinostomatoidea</taxon>
        <taxon>Fasciolidae</taxon>
        <taxon>Fasciola</taxon>
    </lineage>
</organism>
<gene>
    <name evidence="1" type="ORF">D915_002121</name>
</gene>
<evidence type="ECO:0000313" key="1">
    <source>
        <dbReference type="EMBL" id="THD27201.1"/>
    </source>
</evidence>
<dbReference type="Pfam" id="PF11901">
    <property type="entry name" value="DM9"/>
    <property type="match status" value="1"/>
</dbReference>
<accession>A0A4E0RKT4</accession>
<dbReference type="AlphaFoldDB" id="A0A4E0RKT4"/>
<evidence type="ECO:0000313" key="2">
    <source>
        <dbReference type="Proteomes" id="UP000230066"/>
    </source>
</evidence>
<dbReference type="SMART" id="SM00696">
    <property type="entry name" value="DM9"/>
    <property type="match status" value="2"/>
</dbReference>
<dbReference type="Proteomes" id="UP000230066">
    <property type="component" value="Unassembled WGS sequence"/>
</dbReference>
<sequence>MNLQPILELVLKASSADSKMVDTWSFVQTTLRLLQEMVTSTEQQTPCVIHRMYRHQQPAREVSLSWLPVYPHTQPPPNAVAAQPGLFVIRGRENVDVLPGKWPAQVGSGFIPFDGREKPVSSFEVLCNTSLYQDSTPYTWIPSGRGDVPHNAVQGGITESMEPLYIARGLVNNEWCVGKVHPSHGCAYFPWGGGEHSSQQYEVLCYTN</sequence>
<dbReference type="InterPro" id="IPR006616">
    <property type="entry name" value="DM9_repeat"/>
</dbReference>
<dbReference type="EMBL" id="JXXN02000497">
    <property type="protein sequence ID" value="THD27201.1"/>
    <property type="molecule type" value="Genomic_DNA"/>
</dbReference>
<proteinExistence type="predicted"/>
<protein>
    <submittedName>
        <fullName evidence="1">DM9 domain-containing protein</fullName>
    </submittedName>
</protein>
<dbReference type="PANTHER" id="PTHR31649">
    <property type="entry name" value="AGAP009604-PA"/>
    <property type="match status" value="1"/>
</dbReference>
<dbReference type="PANTHER" id="PTHR31649:SF1">
    <property type="entry name" value="FARNESOIC ACID O-METHYL TRANSFERASE DOMAIN-CONTAINING PROTEIN"/>
    <property type="match status" value="1"/>
</dbReference>
<name>A0A4E0RKT4_FASHE</name>
<keyword evidence="2" id="KW-1185">Reference proteome</keyword>
<reference evidence="1" key="1">
    <citation type="submission" date="2019-03" db="EMBL/GenBank/DDBJ databases">
        <title>Improved annotation for the trematode Fasciola hepatica.</title>
        <authorList>
            <person name="Choi Y.-J."/>
            <person name="Martin J."/>
            <person name="Mitreva M."/>
        </authorList>
    </citation>
    <scope>NUCLEOTIDE SEQUENCE [LARGE SCALE GENOMIC DNA]</scope>
</reference>
<comment type="caution">
    <text evidence="1">The sequence shown here is derived from an EMBL/GenBank/DDBJ whole genome shotgun (WGS) entry which is preliminary data.</text>
</comment>